<name>A0A927MBZ4_9ACTN</name>
<dbReference type="Proteomes" id="UP000649753">
    <property type="component" value="Unassembled WGS sequence"/>
</dbReference>
<dbReference type="InterPro" id="IPR029063">
    <property type="entry name" value="SAM-dependent_MTases_sf"/>
</dbReference>
<reference evidence="1" key="1">
    <citation type="submission" date="2020-10" db="EMBL/GenBank/DDBJ databases">
        <title>Sequencing the genomes of 1000 actinobacteria strains.</title>
        <authorList>
            <person name="Klenk H.-P."/>
        </authorList>
    </citation>
    <scope>NUCLEOTIDE SEQUENCE</scope>
    <source>
        <strain evidence="1">DSM 46832</strain>
    </source>
</reference>
<evidence type="ECO:0000313" key="1">
    <source>
        <dbReference type="EMBL" id="MBE1489008.1"/>
    </source>
</evidence>
<evidence type="ECO:0000313" key="2">
    <source>
        <dbReference type="Proteomes" id="UP000649753"/>
    </source>
</evidence>
<accession>A0A927MBZ4</accession>
<dbReference type="Gene3D" id="3.40.50.150">
    <property type="entry name" value="Vaccinia Virus protein VP39"/>
    <property type="match status" value="1"/>
</dbReference>
<dbReference type="EMBL" id="JADBEB010000001">
    <property type="protein sequence ID" value="MBE1489008.1"/>
    <property type="molecule type" value="Genomic_DNA"/>
</dbReference>
<proteinExistence type="predicted"/>
<dbReference type="InterPro" id="IPR036388">
    <property type="entry name" value="WH-like_DNA-bd_sf"/>
</dbReference>
<dbReference type="AlphaFoldDB" id="A0A927MBZ4"/>
<organism evidence="1 2">
    <name type="scientific">Plantactinospora soyae</name>
    <dbReference type="NCBI Taxonomy" id="1544732"/>
    <lineage>
        <taxon>Bacteria</taxon>
        <taxon>Bacillati</taxon>
        <taxon>Actinomycetota</taxon>
        <taxon>Actinomycetes</taxon>
        <taxon>Micromonosporales</taxon>
        <taxon>Micromonosporaceae</taxon>
        <taxon>Plantactinospora</taxon>
    </lineage>
</organism>
<comment type="caution">
    <text evidence="1">The sequence shown here is derived from an EMBL/GenBank/DDBJ whole genome shotgun (WGS) entry which is preliminary data.</text>
</comment>
<sequence>MRDGALTQLISMPEIADLVQVRRPVVTTWRRRHPGFPTPVENDRGRPLFDAGEVLDWLVETGRANRAEVEPDLRLHLLACLTGPAISTPRVGGRRAPLPAREMFAAVTALICLRHLDDEPLCPEGQPERHIVPALRERAAEVDWDDRLLRAEVDGLSAYPSWLAGVVDELIEAAWDCPRAYERVLAARQRFDVPELYADATVPPLGRLIAGLSGAREHADRYGTVRVTDQVAGVGDLLMAVRSELSEDTSMLVRAAEADPFLARIARRRLVVHELPDAEWSTDDAPDMAPDHSDIRILRLPYEPSEQRVRIDIDPLAAVADAAGTLGPEQTMVVWGPADLLVDGLAPYRSSARTRNKLLAANVVEAVIKLPGGLLPFRPGHQTALWVLRAEKSPESQGRVLLADVSDQPLTDQVVETLVWDIVTWRRDGYRPRDHLRAYASQVAIEDLLVVPRLPLTVNRPVGIRAKLQGRQLMVAQVTELEVALNQLTQPREPFHSGLAAQEEDRRTPTKPIGALIGEGQLLLRSGARIAAGDIRAEGQHPVLGPPELTGGSRIGSRRIDWQVLAERYPHVRLTDPDDIVVTLAPRLGVHRDESGFSVVEFPTRVLRVPKTERDRFTPRVLTALLNALNGARPAGAVRGPARLVDLQLPVLSPAEVARLDGLLASADERRALARRELELLDELCQLAVSGVTEGKLTVTVSHPTDGPSRTNPKH</sequence>
<protein>
    <submittedName>
        <fullName evidence="1">Uncharacterized protein</fullName>
    </submittedName>
</protein>
<dbReference type="Gene3D" id="1.10.10.10">
    <property type="entry name" value="Winged helix-like DNA-binding domain superfamily/Winged helix DNA-binding domain"/>
    <property type="match status" value="1"/>
</dbReference>
<dbReference type="SUPFAM" id="SSF53335">
    <property type="entry name" value="S-adenosyl-L-methionine-dependent methyltransferases"/>
    <property type="match status" value="1"/>
</dbReference>
<gene>
    <name evidence="1" type="ORF">H4W31_004646</name>
</gene>
<keyword evidence="2" id="KW-1185">Reference proteome</keyword>
<dbReference type="RefSeq" id="WP_192768556.1">
    <property type="nucleotide sequence ID" value="NZ_JADBEB010000001.1"/>
</dbReference>